<feature type="region of interest" description="Disordered" evidence="21">
    <location>
        <begin position="1420"/>
        <end position="1443"/>
    </location>
</feature>
<dbReference type="GO" id="GO:0009306">
    <property type="term" value="P:protein secretion"/>
    <property type="evidence" value="ECO:0000318"/>
    <property type="project" value="GO_Central"/>
</dbReference>
<feature type="region of interest" description="Disordered" evidence="21">
    <location>
        <begin position="659"/>
        <end position="918"/>
    </location>
</feature>
<dbReference type="GO" id="GO:0070971">
    <property type="term" value="C:endoplasmic reticulum exit site"/>
    <property type="evidence" value="ECO:0000318"/>
    <property type="project" value="GO_Central"/>
</dbReference>
<keyword evidence="13 20" id="KW-0175">Coiled coil</keyword>
<evidence type="ECO:0000256" key="20">
    <source>
        <dbReference type="SAM" id="Coils"/>
    </source>
</evidence>
<dbReference type="FunFam" id="2.30.30.40:FF:000162">
    <property type="entry name" value="MIA SH3 domain ER export factor 3"/>
    <property type="match status" value="1"/>
</dbReference>
<dbReference type="GeneTree" id="ENSGT00950000182767"/>
<dbReference type="GO" id="GO:0140052">
    <property type="term" value="P:cellular response to oxidised low-density lipoprotein particle stimulus"/>
    <property type="evidence" value="ECO:0007669"/>
    <property type="project" value="Ensembl"/>
</dbReference>
<feature type="region of interest" description="Disordered" evidence="21">
    <location>
        <begin position="391"/>
        <end position="512"/>
    </location>
</feature>
<evidence type="ECO:0000256" key="4">
    <source>
        <dbReference type="ARBA" id="ARBA00022481"/>
    </source>
</evidence>
<dbReference type="GO" id="GO:0070973">
    <property type="term" value="P:protein localization to endoplasmic reticulum exit site"/>
    <property type="evidence" value="ECO:0007669"/>
    <property type="project" value="Ensembl"/>
</dbReference>
<keyword evidence="7" id="KW-0812">Transmembrane</keyword>
<feature type="chain" id="PRO_5003452629" description="Transport and Golgi organization protein 1 homolog" evidence="22">
    <location>
        <begin position="23"/>
        <end position="1907"/>
    </location>
</feature>
<dbReference type="HOGENOM" id="CLU_002106_1_0_1"/>
<evidence type="ECO:0000256" key="3">
    <source>
        <dbReference type="ARBA" id="ARBA00022448"/>
    </source>
</evidence>
<feature type="compositionally biased region" description="Polar residues" evidence="21">
    <location>
        <begin position="1733"/>
        <end position="1747"/>
    </location>
</feature>
<reference evidence="24" key="3">
    <citation type="submission" date="2025-08" db="UniProtKB">
        <authorList>
            <consortium name="Ensembl"/>
        </authorList>
    </citation>
    <scope>IDENTIFICATION</scope>
</reference>
<feature type="compositionally biased region" description="Basic and acidic residues" evidence="21">
    <location>
        <begin position="771"/>
        <end position="780"/>
    </location>
</feature>
<feature type="region of interest" description="Disordered" evidence="21">
    <location>
        <begin position="1642"/>
        <end position="1907"/>
    </location>
</feature>
<evidence type="ECO:0000256" key="11">
    <source>
        <dbReference type="ARBA" id="ARBA00022927"/>
    </source>
</evidence>
<feature type="compositionally biased region" description="Low complexity" evidence="21">
    <location>
        <begin position="495"/>
        <end position="506"/>
    </location>
</feature>
<feature type="compositionally biased region" description="Polar residues" evidence="21">
    <location>
        <begin position="701"/>
        <end position="711"/>
    </location>
</feature>
<dbReference type="SUPFAM" id="SSF50044">
    <property type="entry name" value="SH3-domain"/>
    <property type="match status" value="1"/>
</dbReference>
<dbReference type="GO" id="GO:0090110">
    <property type="term" value="P:COPII-coated vesicle cargo loading"/>
    <property type="evidence" value="ECO:0007669"/>
    <property type="project" value="Ensembl"/>
</dbReference>
<keyword evidence="5" id="KW-0268">Exocytosis</keyword>
<dbReference type="InterPro" id="IPR051500">
    <property type="entry name" value="cTAGE_MIA/OTOR"/>
</dbReference>
<accession>G3RGZ5</accession>
<keyword evidence="4" id="KW-0488">Methylation</keyword>
<keyword evidence="3" id="KW-0813">Transport</keyword>
<evidence type="ECO:0000256" key="8">
    <source>
        <dbReference type="ARBA" id="ARBA00022729"/>
    </source>
</evidence>
<feature type="coiled-coil region" evidence="20">
    <location>
        <begin position="1492"/>
        <end position="1639"/>
    </location>
</feature>
<evidence type="ECO:0000256" key="16">
    <source>
        <dbReference type="ARBA" id="ARBA00061139"/>
    </source>
</evidence>
<feature type="signal peptide" evidence="22">
    <location>
        <begin position="1"/>
        <end position="22"/>
    </location>
</feature>
<evidence type="ECO:0000256" key="12">
    <source>
        <dbReference type="ARBA" id="ARBA00022989"/>
    </source>
</evidence>
<feature type="compositionally biased region" description="Polar residues" evidence="21">
    <location>
        <begin position="1892"/>
        <end position="1907"/>
    </location>
</feature>
<feature type="compositionally biased region" description="Low complexity" evidence="21">
    <location>
        <begin position="1721"/>
        <end position="1732"/>
    </location>
</feature>
<evidence type="ECO:0000256" key="22">
    <source>
        <dbReference type="SAM" id="SignalP"/>
    </source>
</evidence>
<feature type="coiled-coil region" evidence="20">
    <location>
        <begin position="1220"/>
        <end position="1254"/>
    </location>
</feature>
<dbReference type="PANTHER" id="PTHR23158">
    <property type="entry name" value="MELANOMA INHIBITORY ACTIVITY-RELATED"/>
    <property type="match status" value="1"/>
</dbReference>
<feature type="compositionally biased region" description="Acidic residues" evidence="21">
    <location>
        <begin position="481"/>
        <end position="490"/>
    </location>
</feature>
<dbReference type="Gene3D" id="2.30.30.40">
    <property type="entry name" value="SH3 Domains"/>
    <property type="match status" value="1"/>
</dbReference>
<feature type="compositionally biased region" description="Polar residues" evidence="21">
    <location>
        <begin position="1650"/>
        <end position="1667"/>
    </location>
</feature>
<dbReference type="GO" id="GO:0002042">
    <property type="term" value="P:cell migration involved in sprouting angiogenesis"/>
    <property type="evidence" value="ECO:0007669"/>
    <property type="project" value="Ensembl"/>
</dbReference>
<feature type="domain" description="SH3" evidence="23">
    <location>
        <begin position="45"/>
        <end position="107"/>
    </location>
</feature>
<dbReference type="GO" id="GO:0006887">
    <property type="term" value="P:exocytosis"/>
    <property type="evidence" value="ECO:0007669"/>
    <property type="project" value="UniProtKB-KW"/>
</dbReference>
<feature type="region of interest" description="Disordered" evidence="21">
    <location>
        <begin position="155"/>
        <end position="259"/>
    </location>
</feature>
<evidence type="ECO:0000256" key="6">
    <source>
        <dbReference type="ARBA" id="ARBA00022553"/>
    </source>
</evidence>
<keyword evidence="14" id="KW-0472">Membrane</keyword>
<evidence type="ECO:0000256" key="15">
    <source>
        <dbReference type="ARBA" id="ARBA00023180"/>
    </source>
</evidence>
<proteinExistence type="inferred from homology"/>
<feature type="compositionally biased region" description="Polar residues" evidence="21">
    <location>
        <begin position="830"/>
        <end position="839"/>
    </location>
</feature>
<feature type="compositionally biased region" description="Basic and acidic residues" evidence="21">
    <location>
        <begin position="1824"/>
        <end position="1836"/>
    </location>
</feature>
<dbReference type="Bgee" id="ENSGGOG00000015271">
    <property type="expression patterns" value="Expressed in liver and 6 other cell types or tissues"/>
</dbReference>
<feature type="compositionally biased region" description="Polar residues" evidence="21">
    <location>
        <begin position="246"/>
        <end position="256"/>
    </location>
</feature>
<dbReference type="GO" id="GO:0005789">
    <property type="term" value="C:endoplasmic reticulum membrane"/>
    <property type="evidence" value="ECO:0000318"/>
    <property type="project" value="GO_Central"/>
</dbReference>
<dbReference type="InParanoid" id="G3RGZ5"/>
<dbReference type="GO" id="GO:1903038">
    <property type="term" value="P:negative regulation of leukocyte cell-cell adhesion"/>
    <property type="evidence" value="ECO:0007669"/>
    <property type="project" value="Ensembl"/>
</dbReference>
<dbReference type="InterPro" id="IPR001452">
    <property type="entry name" value="SH3_domain"/>
</dbReference>
<dbReference type="KEGG" id="ggo:101141202"/>
<evidence type="ECO:0000256" key="19">
    <source>
        <dbReference type="PROSITE-ProRule" id="PRU00192"/>
    </source>
</evidence>
<evidence type="ECO:0000313" key="24">
    <source>
        <dbReference type="Ensembl" id="ENSGGOP00000014909.2"/>
    </source>
</evidence>
<evidence type="ECO:0000256" key="10">
    <source>
        <dbReference type="ARBA" id="ARBA00022892"/>
    </source>
</evidence>
<dbReference type="GO" id="GO:0002687">
    <property type="term" value="P:positive regulation of leukocyte migration"/>
    <property type="evidence" value="ECO:0007669"/>
    <property type="project" value="Ensembl"/>
</dbReference>
<dbReference type="EMBL" id="CABD030009088">
    <property type="status" value="NOT_ANNOTATED_CDS"/>
    <property type="molecule type" value="Genomic_DNA"/>
</dbReference>
<dbReference type="GO" id="GO:0006888">
    <property type="term" value="P:endoplasmic reticulum to Golgi vesicle-mediated transport"/>
    <property type="evidence" value="ECO:0000318"/>
    <property type="project" value="GO_Central"/>
</dbReference>
<reference evidence="25" key="1">
    <citation type="submission" date="2011-05" db="EMBL/GenBank/DDBJ databases">
        <title>Insights into the evolution of the great apes provided by the gorilla genome.</title>
        <authorList>
            <person name="Scally A."/>
        </authorList>
    </citation>
    <scope>NUCLEOTIDE SEQUENCE [LARGE SCALE GENOMIC DNA]</scope>
</reference>
<dbReference type="CTD" id="375056"/>
<evidence type="ECO:0000256" key="2">
    <source>
        <dbReference type="ARBA" id="ARBA00022443"/>
    </source>
</evidence>
<evidence type="ECO:0000256" key="1">
    <source>
        <dbReference type="ARBA" id="ARBA00004389"/>
    </source>
</evidence>
<feature type="compositionally biased region" description="Basic and acidic residues" evidence="21">
    <location>
        <begin position="810"/>
        <end position="823"/>
    </location>
</feature>
<dbReference type="GO" id="GO:0035459">
    <property type="term" value="P:vesicle cargo loading"/>
    <property type="evidence" value="ECO:0000318"/>
    <property type="project" value="GO_Central"/>
</dbReference>
<evidence type="ECO:0000259" key="23">
    <source>
        <dbReference type="PROSITE" id="PS50002"/>
    </source>
</evidence>
<comment type="similarity">
    <text evidence="16">Belongs to the MIA/OTOR family. Tango1 subfamily.</text>
</comment>
<dbReference type="Pfam" id="PF07653">
    <property type="entry name" value="SH3_2"/>
    <property type="match status" value="1"/>
</dbReference>
<evidence type="ECO:0000256" key="7">
    <source>
        <dbReference type="ARBA" id="ARBA00022692"/>
    </source>
</evidence>
<gene>
    <name evidence="24" type="primary">MIA3</name>
</gene>
<feature type="compositionally biased region" description="Pro residues" evidence="21">
    <location>
        <begin position="1859"/>
        <end position="1875"/>
    </location>
</feature>
<feature type="compositionally biased region" description="Acidic residues" evidence="21">
    <location>
        <begin position="317"/>
        <end position="327"/>
    </location>
</feature>
<dbReference type="FunCoup" id="G3RGZ5">
    <property type="interactions" value="2688"/>
</dbReference>
<feature type="compositionally biased region" description="Basic and acidic residues" evidence="21">
    <location>
        <begin position="671"/>
        <end position="696"/>
    </location>
</feature>
<dbReference type="STRING" id="9593.ENSGGOP00000014909"/>
<dbReference type="GO" id="GO:0007029">
    <property type="term" value="P:endoplasmic reticulum organization"/>
    <property type="evidence" value="ECO:0007669"/>
    <property type="project" value="Ensembl"/>
</dbReference>
<keyword evidence="25" id="KW-1185">Reference proteome</keyword>
<protein>
    <recommendedName>
        <fullName evidence="17">Transport and Golgi organization protein 1 homolog</fullName>
    </recommendedName>
    <alternativeName>
        <fullName evidence="18">Melanoma inhibitory activity protein 3</fullName>
    </alternativeName>
</protein>
<dbReference type="CDD" id="cd11893">
    <property type="entry name" value="SH3_MIA3"/>
    <property type="match status" value="1"/>
</dbReference>
<evidence type="ECO:0000256" key="5">
    <source>
        <dbReference type="ARBA" id="ARBA00022483"/>
    </source>
</evidence>
<feature type="compositionally biased region" description="Acidic residues" evidence="21">
    <location>
        <begin position="407"/>
        <end position="419"/>
    </location>
</feature>
<evidence type="ECO:0000256" key="13">
    <source>
        <dbReference type="ARBA" id="ARBA00023054"/>
    </source>
</evidence>
<keyword evidence="12" id="KW-1133">Transmembrane helix</keyword>
<dbReference type="GO" id="GO:0038024">
    <property type="term" value="F:cargo receptor activity"/>
    <property type="evidence" value="ECO:0007669"/>
    <property type="project" value="Ensembl"/>
</dbReference>
<keyword evidence="2 19" id="KW-0728">SH3 domain</keyword>
<dbReference type="OMA" id="DHENKNP"/>
<feature type="compositionally biased region" description="Basic and acidic residues" evidence="21">
    <location>
        <begin position="234"/>
        <end position="245"/>
    </location>
</feature>
<keyword evidence="11" id="KW-0653">Protein transport</keyword>
<evidence type="ECO:0000256" key="18">
    <source>
        <dbReference type="ARBA" id="ARBA00076322"/>
    </source>
</evidence>
<keyword evidence="10" id="KW-0931">ER-Golgi transport</keyword>
<feature type="compositionally biased region" description="Basic and acidic residues" evidence="21">
    <location>
        <begin position="584"/>
        <end position="595"/>
    </location>
</feature>
<keyword evidence="8 22" id="KW-0732">Signal</keyword>
<feature type="coiled-coil region" evidence="20">
    <location>
        <begin position="1332"/>
        <end position="1394"/>
    </location>
</feature>
<dbReference type="PANTHER" id="PTHR23158:SF54">
    <property type="entry name" value="TRANSPORT AND GOLGI ORGANIZATION PROTEIN 1 HOMOLOG"/>
    <property type="match status" value="1"/>
</dbReference>
<reference evidence="24" key="4">
    <citation type="submission" date="2025-09" db="UniProtKB">
        <authorList>
            <consortium name="Ensembl"/>
        </authorList>
    </citation>
    <scope>IDENTIFICATION</scope>
</reference>
<feature type="compositionally biased region" description="Acidic residues" evidence="21">
    <location>
        <begin position="721"/>
        <end position="735"/>
    </location>
</feature>
<feature type="compositionally biased region" description="Basic and acidic residues" evidence="21">
    <location>
        <begin position="453"/>
        <end position="463"/>
    </location>
</feature>
<feature type="compositionally biased region" description="Basic and acidic residues" evidence="21">
    <location>
        <begin position="337"/>
        <end position="364"/>
    </location>
</feature>
<feature type="compositionally biased region" description="Polar residues" evidence="21">
    <location>
        <begin position="555"/>
        <end position="567"/>
    </location>
</feature>
<feature type="region of interest" description="Disordered" evidence="21">
    <location>
        <begin position="314"/>
        <end position="378"/>
    </location>
</feature>
<dbReference type="GO" id="GO:2000402">
    <property type="term" value="P:negative regulation of lymphocyte migration"/>
    <property type="evidence" value="ECO:0007669"/>
    <property type="project" value="Ensembl"/>
</dbReference>
<sequence>MAAAPGLLVWLLVLRLPWRVPGQLDPSTGRRFSEHKLCADDECSMLMYRGEALEDFTGPDCRFVNFKKGDPVYVYYKLARGWPEVWAGSVGRIFGYFPKDLIQVVHEYTKEELQVPTDETDFVCFDGGRDDFHNYNVEELLGFLELYNSAATDSEKAVEKTSQDMEKNPELSKEREPEPEPVEANSEESDSVFSENTEDLQEQFTTQKHHSHANSQANHAQGEQASFESFEEMLQDKLKVPESENNKTSNSSQVSNEQDKIDAYKLLKKEMTLDLKTKFGSTADALVSDDETTRLVTSLEDDFDEELDTEYYAVGKEDEENQEDFDELPLLTFTDGEDMKTPAKSGVEKYPTDKEQNSNEEDKVQLTVPPGIKNDDKNILTTWGDTIFSIVTGGEETRDTMDLESSSSEEDKEDDDDALVPDSKQGKPQSATDYSDPDNVDDGLFIVDIPKTNNDKEVNAEHHIKGKGRGVQESKRGLVQDETELEDENQEGMTVHSSVHSNNLNSMPAAEKGKDTLKSAYDDTENDLKGAAIHISKGMLHEEKPGEQILEGGSESESAQKAAGNQMNDRKIQQESLGSAPLMGDDHPNASRDSVEGDALVNGAKLHTLSVEHQREELKEELVLKTQNQPRFSSPDEIDLPRELEDEVPILGRNLPWQQERDVAATASKQMSEKIRLSEGEAKEDSLDEEFFHHEAMQGTEVGQTDQTDSTGGPAFLSKVEEDDYPSEELLEDENAINAKRSEEKNPGNRGRQFDVNLQVPDRAVLGTIHPDPEIEESKQETSMILDSEKKSETAAKGVNTGGREPNTMVEKERPLADKKAQRPFEGSDFSDSIKTQTPELGEVFQNKDSDYLKNDNPEEHLKTSGLAGEPEGELSKEDHENTEKYMGTESQGSAAADPEDNSFHWTPHTRVEPEHSDKREDLLIISSFFKEQQSLQRFQKYFNVHELEALLQEMSSKLKSAQQESLPYNMEKVLDKVFRASESQILSIAEKMLDTRVAENRDLGMNENNIFEEAAVLDDIQDLIYFVRYKHSTAEETATLVMAPPLEEGLGGAMEEMQPLHEDNFSREKTAELNVQVPEEPTHLDQRVIGDTHASEVSQKPNTEKDLDPGPVTTEDTPMDAIDANKQLETAAEEPASVTPLENAILLIYSFMFYLTKSLVATLPDDVQPGPDFYGLPWKPVLITAFLGIASFAVFLWRTVLVVKDRVYQVTEQQISEKLKTIMKENTELVQKLSNYEQKIKESKKHVQETRKQNMILSDEAIKFKDKIKTLEKNQEILDDTAKNLRVMLESEREQNVKNQDLISENKKSIEKLKDVISMNASEFSEVQIALNEAKLSEEKVKSECHRVQEENARLKKKKEQLQQEIEDWSKLHAELSEQIKSFEKSQKDLEVALTHKDDNINALTNCITQLNLLECESESEGQNKGGNDSDELANGEVGGDRNEKMKNQIKQMMDVSRTQTAISVVEEDLKLLQLKLRASVSTKCNLEDQVKKLEDDRNSLQAAKAGLEDECKTLRQKVEILNELYQQKEMALQKKLSQEEYERQEREHRLSAADEKAVSAAEEVKTYKRRIEEMEDELQKTERSFKNQIATHEKKAHENWLKARAAERAIAEEKREAANLRHKLLELTQKMAMLQEEPVIVKPMPGKPNTQNPPRRGPLSQNGSFGPSPVSGGECSPPLTVEPPVRPLSATLNRRDMPRSEFGSVDGPLPHPRWSAEASGKPSPSDPGSGTATMMNSSSRGSSPTRVLDEGKVNMAPKGPPPFPGVPLMSTPMGGPVPPPIRYGPPPQLCGPFGPRPLPPPFGPGMRPPLGLREFAPGVPPGRRDLPLHPREFLPGHAPFRPLGSLGPREYFIPGTRLPPPTHGPQEYPPPPAVRDLLPSGSRDEPPPASQSTSQDCSQALKQSP</sequence>
<feature type="region of interest" description="Disordered" evidence="21">
    <location>
        <begin position="1093"/>
        <end position="1119"/>
    </location>
</feature>
<evidence type="ECO:0000256" key="14">
    <source>
        <dbReference type="ARBA" id="ARBA00023136"/>
    </source>
</evidence>
<feature type="compositionally biased region" description="Basic and acidic residues" evidence="21">
    <location>
        <begin position="155"/>
        <end position="178"/>
    </location>
</feature>
<evidence type="ECO:0000256" key="9">
    <source>
        <dbReference type="ARBA" id="ARBA00022824"/>
    </source>
</evidence>
<dbReference type="GeneID" id="101141202"/>
<dbReference type="InterPro" id="IPR036028">
    <property type="entry name" value="SH3-like_dom_sf"/>
</dbReference>
<keyword evidence="15" id="KW-0325">Glycoprotein</keyword>
<keyword evidence="9" id="KW-0256">Endoplasmic reticulum</keyword>
<dbReference type="Ensembl" id="ENSGGOT00000015335.3">
    <property type="protein sequence ID" value="ENSGGOP00000014909.2"/>
    <property type="gene ID" value="ENSGGOG00000015271.3"/>
</dbReference>
<feature type="compositionally biased region" description="Basic and acidic residues" evidence="21">
    <location>
        <begin position="846"/>
        <end position="863"/>
    </location>
</feature>
<feature type="compositionally biased region" description="Pro residues" evidence="21">
    <location>
        <begin position="1777"/>
        <end position="1809"/>
    </location>
</feature>
<reference evidence="24 25" key="2">
    <citation type="journal article" date="2012" name="Nature">
        <title>Insights into hominid evolution from the gorilla genome sequence.</title>
        <authorList>
            <person name="Scally A."/>
            <person name="Dutheil J.Y."/>
            <person name="Hillier L.W."/>
            <person name="Jordan G.E."/>
            <person name="Goodhead I."/>
            <person name="Herrero J."/>
            <person name="Hobolth A."/>
            <person name="Lappalainen T."/>
            <person name="Mailund T."/>
            <person name="Marques-Bonet T."/>
            <person name="McCarthy S."/>
            <person name="Montgomery S.H."/>
            <person name="Schwalie P.C."/>
            <person name="Tang Y.A."/>
            <person name="Ward M.C."/>
            <person name="Xue Y."/>
            <person name="Yngvadottir B."/>
            <person name="Alkan C."/>
            <person name="Andersen L.N."/>
            <person name="Ayub Q."/>
            <person name="Ball E.V."/>
            <person name="Beal K."/>
            <person name="Bradley B.J."/>
            <person name="Chen Y."/>
            <person name="Clee C.M."/>
            <person name="Fitzgerald S."/>
            <person name="Graves T.A."/>
            <person name="Gu Y."/>
            <person name="Heath P."/>
            <person name="Heger A."/>
            <person name="Karakoc E."/>
            <person name="Kolb-Kokocinski A."/>
            <person name="Laird G.K."/>
            <person name="Lunter G."/>
            <person name="Meader S."/>
            <person name="Mort M."/>
            <person name="Mullikin J.C."/>
            <person name="Munch K."/>
            <person name="O'Connor T.D."/>
            <person name="Phillips A.D."/>
            <person name="Prado-Martinez J."/>
            <person name="Rogers A.S."/>
            <person name="Sajjadian S."/>
            <person name="Schmidt D."/>
            <person name="Shaw K."/>
            <person name="Simpson J.T."/>
            <person name="Stenson P.D."/>
            <person name="Turner D.J."/>
            <person name="Vigilant L."/>
            <person name="Vilella A.J."/>
            <person name="Whitener W."/>
            <person name="Zhu B."/>
            <person name="Cooper D.N."/>
            <person name="de Jong P."/>
            <person name="Dermitzakis E.T."/>
            <person name="Eichler E.E."/>
            <person name="Flicek P."/>
            <person name="Goldman N."/>
            <person name="Mundy N.I."/>
            <person name="Ning Z."/>
            <person name="Odom D.T."/>
            <person name="Ponting C.P."/>
            <person name="Quail M.A."/>
            <person name="Ryder O.A."/>
            <person name="Searle S.M."/>
            <person name="Warren W.C."/>
            <person name="Wilson R.K."/>
            <person name="Schierup M.H."/>
            <person name="Rogers J."/>
            <person name="Tyler-Smith C."/>
            <person name="Durbin R."/>
        </authorList>
    </citation>
    <scope>NUCLEOTIDE SEQUENCE [LARGE SCALE GENOMIC DNA]</scope>
</reference>
<feature type="compositionally biased region" description="Basic and acidic residues" evidence="21">
    <location>
        <begin position="874"/>
        <end position="884"/>
    </location>
</feature>
<evidence type="ECO:0000256" key="21">
    <source>
        <dbReference type="SAM" id="MobiDB-lite"/>
    </source>
</evidence>
<evidence type="ECO:0000313" key="25">
    <source>
        <dbReference type="Proteomes" id="UP000001519"/>
    </source>
</evidence>
<dbReference type="Proteomes" id="UP000001519">
    <property type="component" value="Chromosome 1"/>
</dbReference>
<comment type="subcellular location">
    <subcellularLocation>
        <location evidence="1">Endoplasmic reticulum membrane</location>
        <topology evidence="1">Single-pass membrane protein</topology>
    </subcellularLocation>
</comment>
<dbReference type="GO" id="GO:0042060">
    <property type="term" value="P:wound healing"/>
    <property type="evidence" value="ECO:0007669"/>
    <property type="project" value="Ensembl"/>
</dbReference>
<name>G3RGZ5_GORGO</name>
<feature type="compositionally biased region" description="Basic and acidic residues" evidence="21">
    <location>
        <begin position="470"/>
        <end position="479"/>
    </location>
</feature>
<evidence type="ECO:0000256" key="17">
    <source>
        <dbReference type="ARBA" id="ARBA00068894"/>
    </source>
</evidence>
<feature type="region of interest" description="Disordered" evidence="21">
    <location>
        <begin position="536"/>
        <end position="601"/>
    </location>
</feature>
<keyword evidence="6" id="KW-0597">Phosphoprotein</keyword>
<dbReference type="GO" id="GO:0042953">
    <property type="term" value="P:lipoprotein transport"/>
    <property type="evidence" value="ECO:0007669"/>
    <property type="project" value="Ensembl"/>
</dbReference>
<dbReference type="eggNOG" id="ENOG502QS87">
    <property type="taxonomic scope" value="Eukaryota"/>
</dbReference>
<organism evidence="24 25">
    <name type="scientific">Gorilla gorilla gorilla</name>
    <name type="common">Western lowland gorilla</name>
    <dbReference type="NCBI Taxonomy" id="9595"/>
    <lineage>
        <taxon>Eukaryota</taxon>
        <taxon>Metazoa</taxon>
        <taxon>Chordata</taxon>
        <taxon>Craniata</taxon>
        <taxon>Vertebrata</taxon>
        <taxon>Euteleostomi</taxon>
        <taxon>Mammalia</taxon>
        <taxon>Eutheria</taxon>
        <taxon>Euarchontoglires</taxon>
        <taxon>Primates</taxon>
        <taxon>Haplorrhini</taxon>
        <taxon>Catarrhini</taxon>
        <taxon>Hominidae</taxon>
        <taxon>Gorilla</taxon>
    </lineage>
</organism>
<feature type="compositionally biased region" description="Acidic residues" evidence="21">
    <location>
        <begin position="179"/>
        <end position="201"/>
    </location>
</feature>
<dbReference type="PROSITE" id="PS50002">
    <property type="entry name" value="SH3"/>
    <property type="match status" value="1"/>
</dbReference>